<comment type="caution">
    <text evidence="1">The sequence shown here is derived from an EMBL/GenBank/DDBJ whole genome shotgun (WGS) entry which is preliminary data.</text>
</comment>
<accession>A0ACC2T524</accession>
<gene>
    <name evidence="1" type="ORF">DSO57_1016906</name>
</gene>
<dbReference type="EMBL" id="QTSX02003620">
    <property type="protein sequence ID" value="KAJ9069600.1"/>
    <property type="molecule type" value="Genomic_DNA"/>
</dbReference>
<organism evidence="1 2">
    <name type="scientific">Entomophthora muscae</name>
    <dbReference type="NCBI Taxonomy" id="34485"/>
    <lineage>
        <taxon>Eukaryota</taxon>
        <taxon>Fungi</taxon>
        <taxon>Fungi incertae sedis</taxon>
        <taxon>Zoopagomycota</taxon>
        <taxon>Entomophthoromycotina</taxon>
        <taxon>Entomophthoromycetes</taxon>
        <taxon>Entomophthorales</taxon>
        <taxon>Entomophthoraceae</taxon>
        <taxon>Entomophthora</taxon>
    </lineage>
</organism>
<sequence>MASNRRNGLMGVIQQHYGSTTRLRSEAQLARERWLIPNLVRFNRWILFPVAVVFQFCCGSLYAWSVYNGPIDLLIYGEDRQIAPITFYIAVGFFGISAAVMGPWLERNGPKAAGLLGSSLFLAGNLVTGLGLHLKQMWLVFLGYGVIGGFGLGLCYISPVSVLQKWFPDKRGLGSGFAVCGFGAGSIVLALVPLPLSKQVGLALTFVILGLVFFVLMAGASLVLRTPPPGNKVAVHEIEMTLLQSLQSREFGIMYFMFFANAVFGLVVISRLSNMVRLIFGRSAAEASMVVSINGGFNLFGRLFFSVVSDFIGRKWCYLVMLTMQLIILGCFSAITESSSYRTFVCIIWVLTACYGGGFGVIPAFLTDMFGSSNIGACHGVILTAWSVAGVGGGLVFTAVFNAMLAQGYVATDPHPYNVNVWWIFAIVLLGWVSFQFLNTDLRARLLPKAPGELLRLRFRTKLVRIMNTSPHIVTIGQAQEDTEWQDYLAIQAISKANSNM</sequence>
<proteinExistence type="predicted"/>
<evidence type="ECO:0000313" key="2">
    <source>
        <dbReference type="Proteomes" id="UP001165960"/>
    </source>
</evidence>
<name>A0ACC2T524_9FUNG</name>
<protein>
    <submittedName>
        <fullName evidence="1">Uncharacterized protein</fullName>
    </submittedName>
</protein>
<dbReference type="Proteomes" id="UP001165960">
    <property type="component" value="Unassembled WGS sequence"/>
</dbReference>
<reference evidence="1" key="1">
    <citation type="submission" date="2022-04" db="EMBL/GenBank/DDBJ databases">
        <title>Genome of the entomopathogenic fungus Entomophthora muscae.</title>
        <authorList>
            <person name="Elya C."/>
            <person name="Lovett B.R."/>
            <person name="Lee E."/>
            <person name="Macias A.M."/>
            <person name="Hajek A.E."/>
            <person name="De Bivort B.L."/>
            <person name="Kasson M.T."/>
            <person name="De Fine Licht H.H."/>
            <person name="Stajich J.E."/>
        </authorList>
    </citation>
    <scope>NUCLEOTIDE SEQUENCE</scope>
    <source>
        <strain evidence="1">Berkeley</strain>
    </source>
</reference>
<evidence type="ECO:0000313" key="1">
    <source>
        <dbReference type="EMBL" id="KAJ9069600.1"/>
    </source>
</evidence>
<keyword evidence="2" id="KW-1185">Reference proteome</keyword>